<feature type="signal peptide" evidence="1">
    <location>
        <begin position="1"/>
        <end position="19"/>
    </location>
</feature>
<keyword evidence="3" id="KW-1185">Reference proteome</keyword>
<accession>A0A087U3Y7</accession>
<keyword evidence="1" id="KW-0732">Signal</keyword>
<evidence type="ECO:0000313" key="3">
    <source>
        <dbReference type="Proteomes" id="UP000054359"/>
    </source>
</evidence>
<reference evidence="2 3" key="1">
    <citation type="submission" date="2013-11" db="EMBL/GenBank/DDBJ databases">
        <title>Genome sequencing of Stegodyphus mimosarum.</title>
        <authorList>
            <person name="Bechsgaard J."/>
        </authorList>
    </citation>
    <scope>NUCLEOTIDE SEQUENCE [LARGE SCALE GENOMIC DNA]</scope>
</reference>
<name>A0A087U3Y7_STEMI</name>
<sequence length="100" mass="11693">MHLFMLCTLFLITVVAVKADVKDKAAEAVKDKDADYDDKEERQGVYWTRYRRPLDLNIRVPFFQMFLRKQKTGQSNLGLQVFPDSQRGSLVDIAHSWWGK</sequence>
<protein>
    <submittedName>
        <fullName evidence="2">Uncharacterized protein</fullName>
    </submittedName>
</protein>
<dbReference type="EMBL" id="KK118044">
    <property type="protein sequence ID" value="KFM72076.1"/>
    <property type="molecule type" value="Genomic_DNA"/>
</dbReference>
<proteinExistence type="predicted"/>
<evidence type="ECO:0000256" key="1">
    <source>
        <dbReference type="SAM" id="SignalP"/>
    </source>
</evidence>
<dbReference type="Proteomes" id="UP000054359">
    <property type="component" value="Unassembled WGS sequence"/>
</dbReference>
<feature type="chain" id="PRO_5001830173" evidence="1">
    <location>
        <begin position="20"/>
        <end position="100"/>
    </location>
</feature>
<organism evidence="2 3">
    <name type="scientific">Stegodyphus mimosarum</name>
    <name type="common">African social velvet spider</name>
    <dbReference type="NCBI Taxonomy" id="407821"/>
    <lineage>
        <taxon>Eukaryota</taxon>
        <taxon>Metazoa</taxon>
        <taxon>Ecdysozoa</taxon>
        <taxon>Arthropoda</taxon>
        <taxon>Chelicerata</taxon>
        <taxon>Arachnida</taxon>
        <taxon>Araneae</taxon>
        <taxon>Araneomorphae</taxon>
        <taxon>Entelegynae</taxon>
        <taxon>Eresoidea</taxon>
        <taxon>Eresidae</taxon>
        <taxon>Stegodyphus</taxon>
    </lineage>
</organism>
<feature type="non-terminal residue" evidence="2">
    <location>
        <position position="100"/>
    </location>
</feature>
<evidence type="ECO:0000313" key="2">
    <source>
        <dbReference type="EMBL" id="KFM72076.1"/>
    </source>
</evidence>
<gene>
    <name evidence="2" type="ORF">X975_18784</name>
</gene>
<dbReference type="OrthoDB" id="6436956at2759"/>
<dbReference type="AlphaFoldDB" id="A0A087U3Y7"/>